<dbReference type="Proteomes" id="UP000789719">
    <property type="component" value="Unassembled WGS sequence"/>
</dbReference>
<dbReference type="CDD" id="cd13124">
    <property type="entry name" value="MATE_SpoVB_like"/>
    <property type="match status" value="1"/>
</dbReference>
<evidence type="ECO:0000256" key="1">
    <source>
        <dbReference type="ARBA" id="ARBA00004651"/>
    </source>
</evidence>
<dbReference type="RefSeq" id="WP_230098391.1">
    <property type="nucleotide sequence ID" value="NZ_CAKKNT010000006.1"/>
</dbReference>
<feature type="transmembrane region" description="Helical" evidence="6">
    <location>
        <begin position="275"/>
        <end position="293"/>
    </location>
</feature>
<feature type="transmembrane region" description="Helical" evidence="6">
    <location>
        <begin position="404"/>
        <end position="425"/>
    </location>
</feature>
<protein>
    <submittedName>
        <fullName evidence="7">Lipid II flippase MurJ</fullName>
    </submittedName>
</protein>
<evidence type="ECO:0000313" key="8">
    <source>
        <dbReference type="Proteomes" id="UP000789719"/>
    </source>
</evidence>
<comment type="subcellular location">
    <subcellularLocation>
        <location evidence="1">Cell membrane</location>
        <topology evidence="1">Multi-pass membrane protein</topology>
    </subcellularLocation>
</comment>
<dbReference type="InterPro" id="IPR050833">
    <property type="entry name" value="Poly_Biosynth_Transport"/>
</dbReference>
<proteinExistence type="predicted"/>
<evidence type="ECO:0000256" key="3">
    <source>
        <dbReference type="ARBA" id="ARBA00022692"/>
    </source>
</evidence>
<dbReference type="PANTHER" id="PTHR30250">
    <property type="entry name" value="PST FAMILY PREDICTED COLANIC ACID TRANSPORTER"/>
    <property type="match status" value="1"/>
</dbReference>
<feature type="transmembrane region" description="Helical" evidence="6">
    <location>
        <begin position="378"/>
        <end position="398"/>
    </location>
</feature>
<gene>
    <name evidence="7" type="primary">murJ_1</name>
    <name evidence="7" type="ORF">WGH24286_00715</name>
</gene>
<evidence type="ECO:0000313" key="7">
    <source>
        <dbReference type="EMBL" id="CAH0418297.1"/>
    </source>
</evidence>
<keyword evidence="3 6" id="KW-0812">Transmembrane</keyword>
<feature type="transmembrane region" description="Helical" evidence="6">
    <location>
        <begin position="48"/>
        <end position="70"/>
    </location>
</feature>
<name>A0ABM8ZAB3_9LACO</name>
<feature type="transmembrane region" description="Helical" evidence="6">
    <location>
        <begin position="118"/>
        <end position="140"/>
    </location>
</feature>
<feature type="transmembrane region" description="Helical" evidence="6">
    <location>
        <begin position="91"/>
        <end position="112"/>
    </location>
</feature>
<dbReference type="Pfam" id="PF01943">
    <property type="entry name" value="Polysacc_synt"/>
    <property type="match status" value="1"/>
</dbReference>
<comment type="caution">
    <text evidence="7">The sequence shown here is derived from an EMBL/GenBank/DDBJ whole genome shotgun (WGS) entry which is preliminary data.</text>
</comment>
<dbReference type="EMBL" id="CAKKNT010000006">
    <property type="protein sequence ID" value="CAH0418297.1"/>
    <property type="molecule type" value="Genomic_DNA"/>
</dbReference>
<evidence type="ECO:0000256" key="5">
    <source>
        <dbReference type="ARBA" id="ARBA00023136"/>
    </source>
</evidence>
<dbReference type="PANTHER" id="PTHR30250:SF29">
    <property type="entry name" value="POLYSACCHARIDE BIOSYNTHESIS PROTEIN C-TERMINAL DOMAIN-CONTAINING PROTEIN"/>
    <property type="match status" value="1"/>
</dbReference>
<keyword evidence="4 6" id="KW-1133">Transmembrane helix</keyword>
<feature type="transmembrane region" description="Helical" evidence="6">
    <location>
        <begin position="229"/>
        <end position="249"/>
    </location>
</feature>
<evidence type="ECO:0000256" key="4">
    <source>
        <dbReference type="ARBA" id="ARBA00022989"/>
    </source>
</evidence>
<keyword evidence="5 6" id="KW-0472">Membrane</keyword>
<feature type="transmembrane region" description="Helical" evidence="6">
    <location>
        <begin position="187"/>
        <end position="209"/>
    </location>
</feature>
<feature type="transmembrane region" description="Helical" evidence="6">
    <location>
        <begin position="161"/>
        <end position="181"/>
    </location>
</feature>
<evidence type="ECO:0000256" key="2">
    <source>
        <dbReference type="ARBA" id="ARBA00022475"/>
    </source>
</evidence>
<feature type="transmembrane region" description="Helical" evidence="6">
    <location>
        <begin position="348"/>
        <end position="366"/>
    </location>
</feature>
<feature type="transmembrane region" description="Helical" evidence="6">
    <location>
        <begin position="314"/>
        <end position="336"/>
    </location>
</feature>
<reference evidence="7 8" key="1">
    <citation type="submission" date="2021-11" db="EMBL/GenBank/DDBJ databases">
        <authorList>
            <person name="Depoorter E."/>
        </authorList>
    </citation>
    <scope>NUCLEOTIDE SEQUENCE [LARGE SCALE GENOMIC DNA]</scope>
    <source>
        <strain evidence="7 8">LMG 24286</strain>
    </source>
</reference>
<keyword evidence="2" id="KW-1003">Cell membrane</keyword>
<evidence type="ECO:0000256" key="6">
    <source>
        <dbReference type="SAM" id="Phobius"/>
    </source>
</evidence>
<dbReference type="InterPro" id="IPR024923">
    <property type="entry name" value="PG_synth_SpoVB"/>
</dbReference>
<feature type="transmembrane region" description="Helical" evidence="6">
    <location>
        <begin position="471"/>
        <end position="492"/>
    </location>
</feature>
<accession>A0ABM8ZAB3</accession>
<feature type="transmembrane region" description="Helical" evidence="6">
    <location>
        <begin position="446"/>
        <end position="465"/>
    </location>
</feature>
<sequence>MGNKKLVQGTAILAFAALIAKVLSAVYRIPLENFVGDTGFYVYQQIYPIYGIGMTLALNGLPTFISKLIVAEPNDAAQAQLAGQLLRGLSMVALVIVVGLNVSAPLLATLMGDRQLTNVIRAVSLMFIVMPIMAVGRGVAQGQLNMRPTAYSQVVEQIVRVLIIVVVAYEAMQTGMNVYLMGTLAMLSAPIAGLAASAFFTKSTGIYWWAARQNKMNWGLLKKIGSEGLLVSVLAALLIILQLVDSFTIKNGLVANGMPEATAKMAKGMYDRAQPIVQFGLVVATSFGTALVPRLRQAYLAGEWAAVATTGRSLLRLTTWLASAATVGMMCLMPQINQLLFGNTAASPVLAVYLLSVIVMSILILLTSILQSLDLTNYLARGILVALISKIGLNLLLIKYLGLIGASWATVLALTLMLGYVLICLPKQLQVMLLPWQLTLKIGGHLLIMAVVVKLVTYGVTLLSGPSRLMSIIPLIIGSLVGGSVFVALSMWQQTLTNTEWELLPKGTYIIKLTKKLRKTNALR</sequence>
<organism evidence="7 8">
    <name type="scientific">Periweissella ghanensis</name>
    <dbReference type="NCBI Taxonomy" id="467997"/>
    <lineage>
        <taxon>Bacteria</taxon>
        <taxon>Bacillati</taxon>
        <taxon>Bacillota</taxon>
        <taxon>Bacilli</taxon>
        <taxon>Lactobacillales</taxon>
        <taxon>Lactobacillaceae</taxon>
        <taxon>Periweissella</taxon>
    </lineage>
</organism>
<keyword evidence="8" id="KW-1185">Reference proteome</keyword>
<dbReference type="InterPro" id="IPR002797">
    <property type="entry name" value="Polysacc_synth"/>
</dbReference>